<dbReference type="InterPro" id="IPR039866">
    <property type="entry name" value="CPQ"/>
</dbReference>
<evidence type="ECO:0000256" key="3">
    <source>
        <dbReference type="ARBA" id="ARBA00004555"/>
    </source>
</evidence>
<organism evidence="22 23">
    <name type="scientific">Anoxynatronum sibiricum</name>
    <dbReference type="NCBI Taxonomy" id="210623"/>
    <lineage>
        <taxon>Bacteria</taxon>
        <taxon>Bacillati</taxon>
        <taxon>Bacillota</taxon>
        <taxon>Clostridia</taxon>
        <taxon>Eubacteriales</taxon>
        <taxon>Clostridiaceae</taxon>
        <taxon>Anoxynatronum</taxon>
    </lineage>
</organism>
<evidence type="ECO:0000256" key="5">
    <source>
        <dbReference type="ARBA" id="ARBA00014116"/>
    </source>
</evidence>
<keyword evidence="18" id="KW-0458">Lysosome</keyword>
<comment type="subcellular location">
    <subcellularLocation>
        <location evidence="1">Endoplasmic reticulum</location>
    </subcellularLocation>
    <subcellularLocation>
        <location evidence="3">Golgi apparatus</location>
    </subcellularLocation>
    <subcellularLocation>
        <location evidence="2">Lysosome</location>
    </subcellularLocation>
    <subcellularLocation>
        <location evidence="4">Secreted</location>
    </subcellularLocation>
</comment>
<dbReference type="PANTHER" id="PTHR12053">
    <property type="entry name" value="PROTEASE FAMILY M28 PLASMA GLUTAMATE CARBOXYPEPTIDASE-RELATED"/>
    <property type="match status" value="1"/>
</dbReference>
<evidence type="ECO:0000256" key="6">
    <source>
        <dbReference type="ARBA" id="ARBA00022525"/>
    </source>
</evidence>
<evidence type="ECO:0000259" key="21">
    <source>
        <dbReference type="Pfam" id="PF04389"/>
    </source>
</evidence>
<keyword evidence="10" id="KW-0732">Signal</keyword>
<dbReference type="InterPro" id="IPR007484">
    <property type="entry name" value="Peptidase_M28"/>
</dbReference>
<dbReference type="PANTHER" id="PTHR12053:SF3">
    <property type="entry name" value="CARBOXYPEPTIDASE Q"/>
    <property type="match status" value="1"/>
</dbReference>
<keyword evidence="17" id="KW-0325">Glycoprotein</keyword>
<evidence type="ECO:0000256" key="16">
    <source>
        <dbReference type="ARBA" id="ARBA00023145"/>
    </source>
</evidence>
<evidence type="ECO:0000256" key="15">
    <source>
        <dbReference type="ARBA" id="ARBA00023049"/>
    </source>
</evidence>
<sequence length="412" mass="45126">METNVSMPPSLYGHLEKLVTEMGHRSVGSAANQKAVAYAAHLLGDFGWEVALDAFDCMDWEAAPVHLQVGNQHFPAHASPYSPPCDVRAPLVTADSMAQLQAADLEHRILYMSGELAKEQLMPKNFVFYQPEEHQRLIGLLEEKKPAAIICATGPGEGLSKGLNPYPVFEDGDFHIPSVYMKEDDGKRLLHLLKQQPEEAVALCHQSRRMPAMGHNPVARKKGTSQETDRKRIIICAHIDAKNTTPGALDNATGVAVLLALAEALQEYKGHDDLEIIPFNGEDYYAVSGQMNYLQQNSGKFDDIRLLINIDGAGHVDANTALSFYNLSEEGIGKLLTTAGGFSSLEQGEAWYEGDHSIFLQQGVPCMTATSSNLRDGVMAISHTSHDTLDQVNLSLLEDLTRFLCEVITTLA</sequence>
<evidence type="ECO:0000313" key="23">
    <source>
        <dbReference type="Proteomes" id="UP001407405"/>
    </source>
</evidence>
<dbReference type="Gene3D" id="3.50.30.30">
    <property type="match status" value="1"/>
</dbReference>
<evidence type="ECO:0000256" key="17">
    <source>
        <dbReference type="ARBA" id="ARBA00023180"/>
    </source>
</evidence>
<protein>
    <recommendedName>
        <fullName evidence="5">Carboxypeptidase Q</fullName>
    </recommendedName>
    <alternativeName>
        <fullName evidence="20">Plasma glutamate carboxypeptidase</fullName>
    </alternativeName>
</protein>
<gene>
    <name evidence="22" type="ORF">AAIG11_13645</name>
</gene>
<evidence type="ECO:0000256" key="18">
    <source>
        <dbReference type="ARBA" id="ARBA00023228"/>
    </source>
</evidence>
<dbReference type="Proteomes" id="UP001407405">
    <property type="component" value="Unassembled WGS sequence"/>
</dbReference>
<evidence type="ECO:0000256" key="10">
    <source>
        <dbReference type="ARBA" id="ARBA00022729"/>
    </source>
</evidence>
<evidence type="ECO:0000256" key="12">
    <source>
        <dbReference type="ARBA" id="ARBA00022824"/>
    </source>
</evidence>
<comment type="subunit">
    <text evidence="19">Homodimer. The monomeric form is inactive while the homodimer is active.</text>
</comment>
<comment type="caution">
    <text evidence="22">The sequence shown here is derived from an EMBL/GenBank/DDBJ whole genome shotgun (WGS) entry which is preliminary data.</text>
</comment>
<keyword evidence="9" id="KW-0479">Metal-binding</keyword>
<keyword evidence="14" id="KW-0333">Golgi apparatus</keyword>
<evidence type="ECO:0000256" key="11">
    <source>
        <dbReference type="ARBA" id="ARBA00022801"/>
    </source>
</evidence>
<keyword evidence="16" id="KW-0865">Zymogen</keyword>
<evidence type="ECO:0000256" key="14">
    <source>
        <dbReference type="ARBA" id="ARBA00023034"/>
    </source>
</evidence>
<dbReference type="EMBL" id="JBCITM010000017">
    <property type="protein sequence ID" value="MEN1761527.1"/>
    <property type="molecule type" value="Genomic_DNA"/>
</dbReference>
<evidence type="ECO:0000256" key="19">
    <source>
        <dbReference type="ARBA" id="ARBA00025833"/>
    </source>
</evidence>
<keyword evidence="6" id="KW-0964">Secreted</keyword>
<evidence type="ECO:0000256" key="8">
    <source>
        <dbReference type="ARBA" id="ARBA00022670"/>
    </source>
</evidence>
<reference evidence="22 23" key="1">
    <citation type="submission" date="2024-04" db="EMBL/GenBank/DDBJ databases">
        <title>Genome sequencing and metabolic network reconstruction of aminoacids and betaine degradation by Anoxynatronum sibiricum.</title>
        <authorList>
            <person name="Detkova E.N."/>
            <person name="Boltjanskaja Y.V."/>
            <person name="Mardanov A.V."/>
            <person name="Kevbrin V."/>
        </authorList>
    </citation>
    <scope>NUCLEOTIDE SEQUENCE [LARGE SCALE GENOMIC DNA]</scope>
    <source>
        <strain evidence="22 23">Z-7981</strain>
    </source>
</reference>
<evidence type="ECO:0000313" key="22">
    <source>
        <dbReference type="EMBL" id="MEN1761527.1"/>
    </source>
</evidence>
<keyword evidence="8" id="KW-0645">Protease</keyword>
<name>A0ABU9VWI3_9CLOT</name>
<accession>A0ABU9VWI3</accession>
<evidence type="ECO:0000256" key="4">
    <source>
        <dbReference type="ARBA" id="ARBA00004613"/>
    </source>
</evidence>
<proteinExistence type="predicted"/>
<dbReference type="RefSeq" id="WP_343186814.1">
    <property type="nucleotide sequence ID" value="NZ_JBCITM010000017.1"/>
</dbReference>
<dbReference type="Pfam" id="PF04389">
    <property type="entry name" value="Peptidase_M28"/>
    <property type="match status" value="1"/>
</dbReference>
<evidence type="ECO:0000256" key="20">
    <source>
        <dbReference type="ARBA" id="ARBA00033328"/>
    </source>
</evidence>
<keyword evidence="12" id="KW-0256">Endoplasmic reticulum</keyword>
<evidence type="ECO:0000256" key="7">
    <source>
        <dbReference type="ARBA" id="ARBA00022645"/>
    </source>
</evidence>
<keyword evidence="15" id="KW-0482">Metalloprotease</keyword>
<dbReference type="Gene3D" id="3.40.630.10">
    <property type="entry name" value="Zn peptidases"/>
    <property type="match status" value="1"/>
</dbReference>
<keyword evidence="23" id="KW-1185">Reference proteome</keyword>
<keyword evidence="7" id="KW-0121">Carboxypeptidase</keyword>
<feature type="domain" description="Peptidase M28" evidence="21">
    <location>
        <begin position="219"/>
        <end position="406"/>
    </location>
</feature>
<evidence type="ECO:0000256" key="1">
    <source>
        <dbReference type="ARBA" id="ARBA00004240"/>
    </source>
</evidence>
<keyword evidence="11" id="KW-0378">Hydrolase</keyword>
<evidence type="ECO:0000256" key="9">
    <source>
        <dbReference type="ARBA" id="ARBA00022723"/>
    </source>
</evidence>
<evidence type="ECO:0000256" key="2">
    <source>
        <dbReference type="ARBA" id="ARBA00004371"/>
    </source>
</evidence>
<keyword evidence="13" id="KW-0862">Zinc</keyword>
<dbReference type="SUPFAM" id="SSF53187">
    <property type="entry name" value="Zn-dependent exopeptidases"/>
    <property type="match status" value="1"/>
</dbReference>
<evidence type="ECO:0000256" key="13">
    <source>
        <dbReference type="ARBA" id="ARBA00022833"/>
    </source>
</evidence>